<dbReference type="PANTHER" id="PTHR43194:SF2">
    <property type="entry name" value="PEROXISOMAL MEMBRANE PROTEIN LPX1"/>
    <property type="match status" value="1"/>
</dbReference>
<dbReference type="RefSeq" id="WP_343906305.1">
    <property type="nucleotide sequence ID" value="NZ_BAAAIS010000005.1"/>
</dbReference>
<dbReference type="Gene3D" id="3.40.50.1820">
    <property type="entry name" value="alpha/beta hydrolase"/>
    <property type="match status" value="1"/>
</dbReference>
<dbReference type="Proteomes" id="UP001597280">
    <property type="component" value="Unassembled WGS sequence"/>
</dbReference>
<feature type="domain" description="Serine aminopeptidase S33" evidence="2">
    <location>
        <begin position="47"/>
        <end position="246"/>
    </location>
</feature>
<dbReference type="InterPro" id="IPR022742">
    <property type="entry name" value="Hydrolase_4"/>
</dbReference>
<feature type="region of interest" description="Disordered" evidence="1">
    <location>
        <begin position="308"/>
        <end position="345"/>
    </location>
</feature>
<dbReference type="InterPro" id="IPR029058">
    <property type="entry name" value="AB_hydrolase_fold"/>
</dbReference>
<gene>
    <name evidence="3" type="ORF">ACFSDA_02350</name>
</gene>
<dbReference type="InterPro" id="IPR050228">
    <property type="entry name" value="Carboxylesterase_BioH"/>
</dbReference>
<dbReference type="EMBL" id="JBHUFL010000001">
    <property type="protein sequence ID" value="MFD1833905.1"/>
    <property type="molecule type" value="Genomic_DNA"/>
</dbReference>
<reference evidence="4" key="1">
    <citation type="journal article" date="2019" name="Int. J. Syst. Evol. Microbiol.">
        <title>The Global Catalogue of Microorganisms (GCM) 10K type strain sequencing project: providing services to taxonomists for standard genome sequencing and annotation.</title>
        <authorList>
            <consortium name="The Broad Institute Genomics Platform"/>
            <consortium name="The Broad Institute Genome Sequencing Center for Infectious Disease"/>
            <person name="Wu L."/>
            <person name="Ma J."/>
        </authorList>
    </citation>
    <scope>NUCLEOTIDE SEQUENCE [LARGE SCALE GENOMIC DNA]</scope>
    <source>
        <strain evidence="4">JCM 11650</strain>
    </source>
</reference>
<evidence type="ECO:0000313" key="4">
    <source>
        <dbReference type="Proteomes" id="UP001597280"/>
    </source>
</evidence>
<dbReference type="GO" id="GO:0016787">
    <property type="term" value="F:hydrolase activity"/>
    <property type="evidence" value="ECO:0007669"/>
    <property type="project" value="UniProtKB-KW"/>
</dbReference>
<comment type="caution">
    <text evidence="3">The sequence shown here is derived from an EMBL/GenBank/DDBJ whole genome shotgun (WGS) entry which is preliminary data.</text>
</comment>
<name>A0ABW4PVT0_9MICO</name>
<organism evidence="3 4">
    <name type="scientific">Brachybacterium rhamnosum</name>
    <dbReference type="NCBI Taxonomy" id="173361"/>
    <lineage>
        <taxon>Bacteria</taxon>
        <taxon>Bacillati</taxon>
        <taxon>Actinomycetota</taxon>
        <taxon>Actinomycetes</taxon>
        <taxon>Micrococcales</taxon>
        <taxon>Dermabacteraceae</taxon>
        <taxon>Brachybacterium</taxon>
    </lineage>
</organism>
<dbReference type="Pfam" id="PF12146">
    <property type="entry name" value="Hydrolase_4"/>
    <property type="match status" value="1"/>
</dbReference>
<keyword evidence="3" id="KW-0378">Hydrolase</keyword>
<evidence type="ECO:0000313" key="3">
    <source>
        <dbReference type="EMBL" id="MFD1833905.1"/>
    </source>
</evidence>
<accession>A0ABW4PVT0</accession>
<evidence type="ECO:0000256" key="1">
    <source>
        <dbReference type="SAM" id="MobiDB-lite"/>
    </source>
</evidence>
<protein>
    <submittedName>
        <fullName evidence="3">Alpha/beta hydrolase</fullName>
    </submittedName>
</protein>
<evidence type="ECO:0000259" key="2">
    <source>
        <dbReference type="Pfam" id="PF12146"/>
    </source>
</evidence>
<sequence>MIRDPVFGAGYTARRIDLGEDAEGPLIATLVHREQEDAPQERRRPPVLALHGWSDYVLDRDLLDHLGASGHDVWGLDLRKHGRSLLPGQTPTAIDHLSRYDRELDAALRIIGTPPVLLAHSTGGLVAALYAQRRPGAVAALALNSPWLEMHLGRAARALLEAPIAALAARRGDLPVLPPGPSHYVRTVHRDYGGEYHYDLELKPPGGHRFPTSTLAAVLDGQHRLAAAGPLTVPVLVLHSERSRLGFRFQESMRRADVVLDVRAIASAGRRLGPSVRVVALPGARHDVFLSEESVRTAAIDVLDGWLEELPAPPDGPTMGRQQSPGGTAGGPRTASSGGAPSDGL</sequence>
<proteinExistence type="predicted"/>
<dbReference type="SUPFAM" id="SSF53474">
    <property type="entry name" value="alpha/beta-Hydrolases"/>
    <property type="match status" value="1"/>
</dbReference>
<keyword evidence="4" id="KW-1185">Reference proteome</keyword>
<dbReference type="PANTHER" id="PTHR43194">
    <property type="entry name" value="HYDROLASE ALPHA/BETA FOLD FAMILY"/>
    <property type="match status" value="1"/>
</dbReference>